<comment type="caution">
    <text evidence="5">The sequence shown here is derived from an EMBL/GenBank/DDBJ whole genome shotgun (WGS) entry which is preliminary data.</text>
</comment>
<dbReference type="OrthoDB" id="407198at2759"/>
<gene>
    <name evidence="5" type="ORF">AAT19DRAFT_16314</name>
</gene>
<evidence type="ECO:0000313" key="5">
    <source>
        <dbReference type="EMBL" id="PRQ72390.1"/>
    </source>
</evidence>
<dbReference type="EMBL" id="LCTV02000009">
    <property type="protein sequence ID" value="PRQ72390.1"/>
    <property type="molecule type" value="Genomic_DNA"/>
</dbReference>
<reference evidence="5 6" key="1">
    <citation type="journal article" date="2018" name="Elife">
        <title>Functional genomics of lipid metabolism in the oleaginous yeast Rhodosporidium toruloides.</title>
        <authorList>
            <person name="Coradetti S.T."/>
            <person name="Pinel D."/>
            <person name="Geiselman G."/>
            <person name="Ito M."/>
            <person name="Mondo S."/>
            <person name="Reilly M.C."/>
            <person name="Cheng Y.F."/>
            <person name="Bauer S."/>
            <person name="Grigoriev I."/>
            <person name="Gladden J.M."/>
            <person name="Simmons B.A."/>
            <person name="Brem R."/>
            <person name="Arkin A.P."/>
            <person name="Skerker J.M."/>
        </authorList>
    </citation>
    <scope>NUCLEOTIDE SEQUENCE [LARGE SCALE GENOMIC DNA]</scope>
    <source>
        <strain evidence="5 6">NBRC 0880</strain>
    </source>
</reference>
<evidence type="ECO:0000313" key="6">
    <source>
        <dbReference type="Proteomes" id="UP000239560"/>
    </source>
</evidence>
<keyword evidence="3" id="KW-0862">Zinc</keyword>
<evidence type="ECO:0000256" key="2">
    <source>
        <dbReference type="ARBA" id="ARBA00022771"/>
    </source>
</evidence>
<dbReference type="SUPFAM" id="SSF144232">
    <property type="entry name" value="HIT/MYND zinc finger-like"/>
    <property type="match status" value="1"/>
</dbReference>
<dbReference type="Proteomes" id="UP000239560">
    <property type="component" value="Unassembled WGS sequence"/>
</dbReference>
<organism evidence="5 6">
    <name type="scientific">Rhodotorula toruloides</name>
    <name type="common">Yeast</name>
    <name type="synonym">Rhodosporidium toruloides</name>
    <dbReference type="NCBI Taxonomy" id="5286"/>
    <lineage>
        <taxon>Eukaryota</taxon>
        <taxon>Fungi</taxon>
        <taxon>Dikarya</taxon>
        <taxon>Basidiomycota</taxon>
        <taxon>Pucciniomycotina</taxon>
        <taxon>Microbotryomycetes</taxon>
        <taxon>Sporidiobolales</taxon>
        <taxon>Sporidiobolaceae</taxon>
        <taxon>Rhodotorula</taxon>
    </lineage>
</organism>
<dbReference type="Pfam" id="PF01753">
    <property type="entry name" value="zf-MYND"/>
    <property type="match status" value="1"/>
</dbReference>
<dbReference type="AlphaFoldDB" id="A0A2T0A313"/>
<accession>A0A2T0A313</accession>
<dbReference type="InterPro" id="IPR002893">
    <property type="entry name" value="Znf_MYND"/>
</dbReference>
<sequence length="245" mass="27087">MSLPKTGMCLVCGTETRNRCSSCSKAGLDLFFCSPEHQKFVWPVHRYFCGPGKANSWIWPALSPNEVEAALEILHTSLGPYTDGRWNTKTLAEGLKAMSGGIEQPDAILKGYVEPVNEPDAIDSAIAYMTRHFHHALLHSFEPPSTKPSPDMSPLLTITDIANPLEISVDAGGWRTPFLHQVSVIAAGLHSRAPPPDYNDKLRQHVLPSLVKLLQATLLPEDSEKARDTLLRLIQFAEERLNLTL</sequence>
<evidence type="ECO:0000256" key="1">
    <source>
        <dbReference type="ARBA" id="ARBA00022723"/>
    </source>
</evidence>
<feature type="domain" description="MYND-type" evidence="4">
    <location>
        <begin position="9"/>
        <end position="49"/>
    </location>
</feature>
<keyword evidence="2" id="KW-0863">Zinc-finger</keyword>
<keyword evidence="1" id="KW-0479">Metal-binding</keyword>
<name>A0A2T0A313_RHOTO</name>
<protein>
    <recommendedName>
        <fullName evidence="4">MYND-type domain-containing protein</fullName>
    </recommendedName>
</protein>
<dbReference type="GO" id="GO:0008270">
    <property type="term" value="F:zinc ion binding"/>
    <property type="evidence" value="ECO:0007669"/>
    <property type="project" value="UniProtKB-KW"/>
</dbReference>
<evidence type="ECO:0000259" key="4">
    <source>
        <dbReference type="Pfam" id="PF01753"/>
    </source>
</evidence>
<evidence type="ECO:0000256" key="3">
    <source>
        <dbReference type="ARBA" id="ARBA00022833"/>
    </source>
</evidence>
<dbReference type="Gene3D" id="6.10.140.2220">
    <property type="match status" value="1"/>
</dbReference>
<proteinExistence type="predicted"/>